<organism evidence="8 9">
    <name type="scientific">Parafannyhessea umbonata</name>
    <dbReference type="NCBI Taxonomy" id="604330"/>
    <lineage>
        <taxon>Bacteria</taxon>
        <taxon>Bacillati</taxon>
        <taxon>Actinomycetota</taxon>
        <taxon>Coriobacteriia</taxon>
        <taxon>Coriobacteriales</taxon>
        <taxon>Atopobiaceae</taxon>
        <taxon>Parafannyhessea</taxon>
    </lineage>
</organism>
<dbReference type="Gene3D" id="3.40.710.10">
    <property type="entry name" value="DD-peptidase/beta-lactamase superfamily"/>
    <property type="match status" value="1"/>
</dbReference>
<dbReference type="GO" id="GO:0005886">
    <property type="term" value="C:plasma membrane"/>
    <property type="evidence" value="ECO:0007669"/>
    <property type="project" value="TreeGrafter"/>
</dbReference>
<evidence type="ECO:0000256" key="5">
    <source>
        <dbReference type="SAM" id="Phobius"/>
    </source>
</evidence>
<keyword evidence="3 5" id="KW-0472">Membrane</keyword>
<dbReference type="SUPFAM" id="SSF56519">
    <property type="entry name" value="Penicillin binding protein dimerisation domain"/>
    <property type="match status" value="1"/>
</dbReference>
<gene>
    <name evidence="8" type="ORF">HF885_02845</name>
</gene>
<dbReference type="InterPro" id="IPR005311">
    <property type="entry name" value="PBP_dimer"/>
</dbReference>
<evidence type="ECO:0000313" key="8">
    <source>
        <dbReference type="EMBL" id="NMF25387.1"/>
    </source>
</evidence>
<dbReference type="InterPro" id="IPR050515">
    <property type="entry name" value="Beta-lactam/transpept"/>
</dbReference>
<protein>
    <submittedName>
        <fullName evidence="8">Penicillin-binding protein 2</fullName>
    </submittedName>
</protein>
<dbReference type="Pfam" id="PF03717">
    <property type="entry name" value="PBP_dimer"/>
    <property type="match status" value="1"/>
</dbReference>
<dbReference type="EMBL" id="JABAGR010000002">
    <property type="protein sequence ID" value="NMF25387.1"/>
    <property type="molecule type" value="Genomic_DNA"/>
</dbReference>
<comment type="caution">
    <text evidence="8">The sequence shown here is derived from an EMBL/GenBank/DDBJ whole genome shotgun (WGS) entry which is preliminary data.</text>
</comment>
<dbReference type="InterPro" id="IPR012338">
    <property type="entry name" value="Beta-lactam/transpept-like"/>
</dbReference>
<feature type="compositionally biased region" description="Basic and acidic residues" evidence="4">
    <location>
        <begin position="60"/>
        <end position="70"/>
    </location>
</feature>
<dbReference type="GO" id="GO:0071555">
    <property type="term" value="P:cell wall organization"/>
    <property type="evidence" value="ECO:0007669"/>
    <property type="project" value="TreeGrafter"/>
</dbReference>
<feature type="region of interest" description="Disordered" evidence="4">
    <location>
        <begin position="1"/>
        <end position="70"/>
    </location>
</feature>
<reference evidence="8 9" key="1">
    <citation type="submission" date="2020-04" db="EMBL/GenBank/DDBJ databases">
        <authorList>
            <person name="Hitch T.C.A."/>
            <person name="Wylensek D."/>
            <person name="Clavel T."/>
        </authorList>
    </citation>
    <scope>NUCLEOTIDE SEQUENCE [LARGE SCALE GENOMIC DNA]</scope>
    <source>
        <strain evidence="8 9">105184</strain>
    </source>
</reference>
<comment type="subcellular location">
    <subcellularLocation>
        <location evidence="1">Membrane</location>
    </subcellularLocation>
</comment>
<dbReference type="Proteomes" id="UP000565613">
    <property type="component" value="Unassembled WGS sequence"/>
</dbReference>
<evidence type="ECO:0000259" key="7">
    <source>
        <dbReference type="Pfam" id="PF03717"/>
    </source>
</evidence>
<dbReference type="PANTHER" id="PTHR30627:SF1">
    <property type="entry name" value="PEPTIDOGLYCAN D,D-TRANSPEPTIDASE FTSI"/>
    <property type="match status" value="1"/>
</dbReference>
<evidence type="ECO:0000313" key="9">
    <source>
        <dbReference type="Proteomes" id="UP000565613"/>
    </source>
</evidence>
<dbReference type="Pfam" id="PF00905">
    <property type="entry name" value="Transpeptidase"/>
    <property type="match status" value="1"/>
</dbReference>
<evidence type="ECO:0000256" key="4">
    <source>
        <dbReference type="SAM" id="MobiDB-lite"/>
    </source>
</evidence>
<dbReference type="AlphaFoldDB" id="A0A7X9TA16"/>
<comment type="similarity">
    <text evidence="2">Belongs to the transpeptidase family.</text>
</comment>
<feature type="transmembrane region" description="Helical" evidence="5">
    <location>
        <begin position="167"/>
        <end position="188"/>
    </location>
</feature>
<dbReference type="InterPro" id="IPR036138">
    <property type="entry name" value="PBP_dimer_sf"/>
</dbReference>
<keyword evidence="5" id="KW-1133">Transmembrane helix</keyword>
<evidence type="ECO:0000259" key="6">
    <source>
        <dbReference type="Pfam" id="PF00905"/>
    </source>
</evidence>
<dbReference type="GO" id="GO:0008658">
    <property type="term" value="F:penicillin binding"/>
    <property type="evidence" value="ECO:0007669"/>
    <property type="project" value="InterPro"/>
</dbReference>
<dbReference type="PANTHER" id="PTHR30627">
    <property type="entry name" value="PEPTIDOGLYCAN D,D-TRANSPEPTIDASE"/>
    <property type="match status" value="1"/>
</dbReference>
<feature type="compositionally biased region" description="Basic and acidic residues" evidence="4">
    <location>
        <begin position="29"/>
        <end position="48"/>
    </location>
</feature>
<evidence type="ECO:0000256" key="1">
    <source>
        <dbReference type="ARBA" id="ARBA00004370"/>
    </source>
</evidence>
<keyword evidence="5" id="KW-0812">Transmembrane</keyword>
<feature type="compositionally biased region" description="Basic residues" evidence="4">
    <location>
        <begin position="1"/>
        <end position="19"/>
    </location>
</feature>
<name>A0A7X9TA16_9ACTN</name>
<dbReference type="Gene3D" id="3.90.1310.10">
    <property type="entry name" value="Penicillin-binding protein 2a (Domain 2)"/>
    <property type="match status" value="1"/>
</dbReference>
<dbReference type="Gene3D" id="3.30.450.330">
    <property type="match status" value="1"/>
</dbReference>
<sequence>MRAGVRGHRHLPRRAHRGHGLQPHPGKRPGGEDLDVRVRKQRPQDRALRAQQQLAHQRHRDAELRHGPVDRHRVDGRLRQGRRRIREGDVRRRAAGICKRCAVLGCALAFALRGVNCISVRYQNGNRDGRRGRYDVKGASYDEAPRSRRGVPVRGGRAPQHSSYDQMVRIVSVVLGAILLLVVGRLIYLQVVDAKYLSAKATAQRTNEITIHAKRGTIYDRNGNVLATSEDCKTIYCNPQEVNDPAEAASVLADELGGEDTDYVDKLMGDNSFTYIKRQVDDDVAKSVQKRLEKKKIRGIYYLDDVKRVYPYGATGGQVLGIVGTDGNGLSGLELYYNDVLEGTDGKMMVETGSGGTPIAGGNSQVVKKARNGKDIVISLDIDVQKIAEDTIVQGVKDYKADSGSVMVTDPKSGEIIAACSTPLFNITDTSQIKEGALNLKPVSSSYEPGSIFKVLTAAIGIDNGLVTPSSTFSVPGKVRVGDDLVGDDDGRTATMNMSLREILRRSSNAGMALVAQDVIGEEKFANGIAKFKIGSKTGIDYPGEVKGIVKQLNQYDGASLGSMSFGQSLAIPLDQMVKAIGSIANDGKVVTPHFLVSRGGKKVAWKTEGRSVSKKTADEVTDMMRTVVKDGTAQAAQVKGYDVAGKTGTGEQADDSGKYVAFKYVSSLIGFANASDPKVLVYVGLNGTPYLATSSAAPLFSTIMSEALSDMGVTPDAG</sequence>
<feature type="domain" description="Penicillin-binding protein transpeptidase" evidence="6">
    <location>
        <begin position="404"/>
        <end position="705"/>
    </location>
</feature>
<feature type="domain" description="Penicillin-binding protein dimerisation" evidence="7">
    <location>
        <begin position="211"/>
        <end position="359"/>
    </location>
</feature>
<evidence type="ECO:0000256" key="2">
    <source>
        <dbReference type="ARBA" id="ARBA00007171"/>
    </source>
</evidence>
<accession>A0A7X9TA16</accession>
<proteinExistence type="inferred from homology"/>
<dbReference type="SUPFAM" id="SSF56601">
    <property type="entry name" value="beta-lactamase/transpeptidase-like"/>
    <property type="match status" value="1"/>
</dbReference>
<dbReference type="Gene3D" id="1.10.150.770">
    <property type="match status" value="1"/>
</dbReference>
<evidence type="ECO:0000256" key="3">
    <source>
        <dbReference type="ARBA" id="ARBA00023136"/>
    </source>
</evidence>
<dbReference type="InterPro" id="IPR001460">
    <property type="entry name" value="PCN-bd_Tpept"/>
</dbReference>